<dbReference type="GO" id="GO:0008270">
    <property type="term" value="F:zinc ion binding"/>
    <property type="evidence" value="ECO:0007669"/>
    <property type="project" value="UniProtKB-KW"/>
</dbReference>
<dbReference type="InterPro" id="IPR047153">
    <property type="entry name" value="TRIM45/56/19-like"/>
</dbReference>
<dbReference type="Proteomes" id="UP000683360">
    <property type="component" value="Unassembled WGS sequence"/>
</dbReference>
<evidence type="ECO:0000313" key="4">
    <source>
        <dbReference type="Proteomes" id="UP000683360"/>
    </source>
</evidence>
<reference evidence="3" key="1">
    <citation type="submission" date="2021-03" db="EMBL/GenBank/DDBJ databases">
        <authorList>
            <person name="Bekaert M."/>
        </authorList>
    </citation>
    <scope>NUCLEOTIDE SEQUENCE</scope>
</reference>
<dbReference type="PROSITE" id="PS50119">
    <property type="entry name" value="ZF_BBOX"/>
    <property type="match status" value="1"/>
</dbReference>
<keyword evidence="4" id="KW-1185">Reference proteome</keyword>
<dbReference type="AlphaFoldDB" id="A0A8S3UT38"/>
<dbReference type="PANTHER" id="PTHR25462">
    <property type="entry name" value="BONUS, ISOFORM C-RELATED"/>
    <property type="match status" value="1"/>
</dbReference>
<dbReference type="CDD" id="cd19757">
    <property type="entry name" value="Bbox1"/>
    <property type="match status" value="1"/>
</dbReference>
<dbReference type="PANTHER" id="PTHR25462:SF296">
    <property type="entry name" value="MEIOTIC P26, ISOFORM F"/>
    <property type="match status" value="1"/>
</dbReference>
<evidence type="ECO:0000313" key="3">
    <source>
        <dbReference type="EMBL" id="CAG2248796.1"/>
    </source>
</evidence>
<sequence length="360" mass="41390">MAMGGYIPINEEIAEISPYIHHSKIASTEQPICTICDDDGISKTAVTWCTECEVFFCGKCEKPHRKSRLSKDHKTMSAEDYHQLPTFIKEISSQCKEHQEKFERYCSFHACLCCVQCITDKHQKCQDIKPRSVILNQVKSSASVPLFEKDLKNLKRNLDKALKYMKKRLSANNIKKTEAVDEIRHMSKLIDDFLNELEHKILDDLESKHSKLKSEMVILVQQMEQRAVQINQLQGEFTKMTQYATDLQMYVGLKEIEKATSEVTKYIEDLKRGGQFDENSIEVTISSDLHSILQDVKSFGYINIHTTPLTFHVKAGRKYQAQHMLESKTDIQQIMPSLFRTLTIPNDMNSLSIRALCSIA</sequence>
<gene>
    <name evidence="3" type="ORF">MEDL_60668</name>
</gene>
<dbReference type="SMART" id="SM00336">
    <property type="entry name" value="BBOX"/>
    <property type="match status" value="1"/>
</dbReference>
<name>A0A8S3UT38_MYTED</name>
<evidence type="ECO:0000256" key="1">
    <source>
        <dbReference type="PROSITE-ProRule" id="PRU00024"/>
    </source>
</evidence>
<feature type="domain" description="B box-type" evidence="2">
    <location>
        <begin position="28"/>
        <end position="78"/>
    </location>
</feature>
<keyword evidence="1" id="KW-0862">Zinc</keyword>
<keyword evidence="1" id="KW-0863">Zinc-finger</keyword>
<dbReference type="Gene3D" id="3.30.160.60">
    <property type="entry name" value="Classic Zinc Finger"/>
    <property type="match status" value="1"/>
</dbReference>
<dbReference type="EMBL" id="CAJPWZ010002951">
    <property type="protein sequence ID" value="CAG2248796.1"/>
    <property type="molecule type" value="Genomic_DNA"/>
</dbReference>
<dbReference type="Pfam" id="PF22586">
    <property type="entry name" value="ANCHR-like_BBOX"/>
    <property type="match status" value="1"/>
</dbReference>
<dbReference type="InterPro" id="IPR000315">
    <property type="entry name" value="Znf_B-box"/>
</dbReference>
<comment type="caution">
    <text evidence="3">The sequence shown here is derived from an EMBL/GenBank/DDBJ whole genome shotgun (WGS) entry which is preliminary data.</text>
</comment>
<accession>A0A8S3UT38</accession>
<organism evidence="3 4">
    <name type="scientific">Mytilus edulis</name>
    <name type="common">Blue mussel</name>
    <dbReference type="NCBI Taxonomy" id="6550"/>
    <lineage>
        <taxon>Eukaryota</taxon>
        <taxon>Metazoa</taxon>
        <taxon>Spiralia</taxon>
        <taxon>Lophotrochozoa</taxon>
        <taxon>Mollusca</taxon>
        <taxon>Bivalvia</taxon>
        <taxon>Autobranchia</taxon>
        <taxon>Pteriomorphia</taxon>
        <taxon>Mytilida</taxon>
        <taxon>Mytiloidea</taxon>
        <taxon>Mytilidae</taxon>
        <taxon>Mytilinae</taxon>
        <taxon>Mytilus</taxon>
    </lineage>
</organism>
<protein>
    <recommendedName>
        <fullName evidence="2">B box-type domain-containing protein</fullName>
    </recommendedName>
</protein>
<evidence type="ECO:0000259" key="2">
    <source>
        <dbReference type="PROSITE" id="PS50119"/>
    </source>
</evidence>
<dbReference type="OrthoDB" id="6100019at2759"/>
<proteinExistence type="predicted"/>
<keyword evidence="1" id="KW-0479">Metal-binding</keyword>